<evidence type="ECO:0000313" key="3">
    <source>
        <dbReference type="Proteomes" id="UP001320420"/>
    </source>
</evidence>
<dbReference type="Proteomes" id="UP001320420">
    <property type="component" value="Unassembled WGS sequence"/>
</dbReference>
<evidence type="ECO:0000313" key="2">
    <source>
        <dbReference type="EMBL" id="KAK7746571.1"/>
    </source>
</evidence>
<feature type="region of interest" description="Disordered" evidence="1">
    <location>
        <begin position="1"/>
        <end position="62"/>
    </location>
</feature>
<accession>A0AAN9YJM8</accession>
<sequence>MSLDAGVQDESGIRAKSSTTSRDVQEVVQQGIFRLPINPYRDDDEPPKFPVGSGSPLNEDEYDFDYKLDGAASPNRSGYTSAHIPAPLANANRTFRADNEKEQVQEQVKAAVREFMAKKHMADQADTRQHIIELVMPELEWAASEAAKREVGRLIAERAKAETEEEKIATVMSRLNALPSRSLEALFRKRAMVDLLRRVLDKLGRQVDEEG</sequence>
<comment type="caution">
    <text evidence="2">The sequence shown here is derived from an EMBL/GenBank/DDBJ whole genome shotgun (WGS) entry which is preliminary data.</text>
</comment>
<reference evidence="2 3" key="1">
    <citation type="submission" date="2024-02" db="EMBL/GenBank/DDBJ databases">
        <title>De novo assembly and annotation of 12 fungi associated with fruit tree decline syndrome in Ontario, Canada.</title>
        <authorList>
            <person name="Sulman M."/>
            <person name="Ellouze W."/>
            <person name="Ilyukhin E."/>
        </authorList>
    </citation>
    <scope>NUCLEOTIDE SEQUENCE [LARGE SCALE GENOMIC DNA]</scope>
    <source>
        <strain evidence="2 3">M11/M66-122</strain>
    </source>
</reference>
<dbReference type="AlphaFoldDB" id="A0AAN9YJM8"/>
<dbReference type="EMBL" id="JAKJXP020000097">
    <property type="protein sequence ID" value="KAK7746571.1"/>
    <property type="molecule type" value="Genomic_DNA"/>
</dbReference>
<gene>
    <name evidence="2" type="ORF">SLS62_009368</name>
</gene>
<protein>
    <submittedName>
        <fullName evidence="2">Uncharacterized protein</fullName>
    </submittedName>
</protein>
<keyword evidence="3" id="KW-1185">Reference proteome</keyword>
<name>A0AAN9YJM8_9PEZI</name>
<evidence type="ECO:0000256" key="1">
    <source>
        <dbReference type="SAM" id="MobiDB-lite"/>
    </source>
</evidence>
<proteinExistence type="predicted"/>
<organism evidence="2 3">
    <name type="scientific">Diatrype stigma</name>
    <dbReference type="NCBI Taxonomy" id="117547"/>
    <lineage>
        <taxon>Eukaryota</taxon>
        <taxon>Fungi</taxon>
        <taxon>Dikarya</taxon>
        <taxon>Ascomycota</taxon>
        <taxon>Pezizomycotina</taxon>
        <taxon>Sordariomycetes</taxon>
        <taxon>Xylariomycetidae</taxon>
        <taxon>Xylariales</taxon>
        <taxon>Diatrypaceae</taxon>
        <taxon>Diatrype</taxon>
    </lineage>
</organism>